<evidence type="ECO:0000313" key="2">
    <source>
        <dbReference type="Proteomes" id="UP000252255"/>
    </source>
</evidence>
<evidence type="ECO:0000313" key="1">
    <source>
        <dbReference type="EMBL" id="RCK43227.1"/>
    </source>
</evidence>
<protein>
    <submittedName>
        <fullName evidence="1">Uncharacterized protein</fullName>
    </submittedName>
</protein>
<dbReference type="EMBL" id="JPWI01000015">
    <property type="protein sequence ID" value="RCK43227.1"/>
    <property type="molecule type" value="Genomic_DNA"/>
</dbReference>
<accession>A0A367WP91</accession>
<name>A0A367WP91_9PROT</name>
<organism evidence="1 2">
    <name type="scientific">Thalassospira profundimaris</name>
    <dbReference type="NCBI Taxonomy" id="502049"/>
    <lineage>
        <taxon>Bacteria</taxon>
        <taxon>Pseudomonadati</taxon>
        <taxon>Pseudomonadota</taxon>
        <taxon>Alphaproteobacteria</taxon>
        <taxon>Rhodospirillales</taxon>
        <taxon>Thalassospiraceae</taxon>
        <taxon>Thalassospira</taxon>
    </lineage>
</organism>
<dbReference type="Proteomes" id="UP000252255">
    <property type="component" value="Unassembled WGS sequence"/>
</dbReference>
<dbReference type="AlphaFoldDB" id="A0A367WP91"/>
<proteinExistence type="predicted"/>
<gene>
    <name evidence="1" type="ORF">TH30_19620</name>
</gene>
<comment type="caution">
    <text evidence="1">The sequence shown here is derived from an EMBL/GenBank/DDBJ whole genome shotgun (WGS) entry which is preliminary data.</text>
</comment>
<reference evidence="1 2" key="1">
    <citation type="submission" date="2014-07" db="EMBL/GenBank/DDBJ databases">
        <title>Draft genome sequence of Thalassospira profundimaris PR54-5.</title>
        <authorList>
            <person name="Lai Q."/>
            <person name="Shao Z."/>
        </authorList>
    </citation>
    <scope>NUCLEOTIDE SEQUENCE [LARGE SCALE GENOMIC DNA]</scope>
    <source>
        <strain evidence="1 2">PR54-5</strain>
    </source>
</reference>
<sequence length="119" mass="13091">MLADGQIIERAPCLETDWPVRPRGDLFCIEVGVSGHGVWQQGDLLFFDRADPLADQPGQLIGKICLVESDTGEKRIGRCRLPAKRQGGTIDLEELADGHIQSSLKPLKILPLRLVLPLV</sequence>